<protein>
    <submittedName>
        <fullName evidence="2 4">Uncharacterized protein</fullName>
    </submittedName>
</protein>
<reference evidence="2 4" key="1">
    <citation type="journal article" date="2020" name="Stud. Mycol.">
        <title>101 Dothideomycetes genomes: a test case for predicting lifestyles and emergence of pathogens.</title>
        <authorList>
            <person name="Haridas S."/>
            <person name="Albert R."/>
            <person name="Binder M."/>
            <person name="Bloem J."/>
            <person name="Labutti K."/>
            <person name="Salamov A."/>
            <person name="Andreopoulos B."/>
            <person name="Baker S."/>
            <person name="Barry K."/>
            <person name="Bills G."/>
            <person name="Bluhm B."/>
            <person name="Cannon C."/>
            <person name="Castanera R."/>
            <person name="Culley D."/>
            <person name="Daum C."/>
            <person name="Ezra D."/>
            <person name="Gonzalez J."/>
            <person name="Henrissat B."/>
            <person name="Kuo A."/>
            <person name="Liang C."/>
            <person name="Lipzen A."/>
            <person name="Lutzoni F."/>
            <person name="Magnuson J."/>
            <person name="Mondo S."/>
            <person name="Nolan M."/>
            <person name="Ohm R."/>
            <person name="Pangilinan J."/>
            <person name="Park H.-J."/>
            <person name="Ramirez L."/>
            <person name="Alfaro M."/>
            <person name="Sun H."/>
            <person name="Tritt A."/>
            <person name="Yoshinaga Y."/>
            <person name="Zwiers L.-H."/>
            <person name="Turgeon B."/>
            <person name="Goodwin S."/>
            <person name="Spatafora J."/>
            <person name="Crous P."/>
            <person name="Grigoriev I."/>
        </authorList>
    </citation>
    <scope>NUCLEOTIDE SEQUENCE</scope>
    <source>
        <strain evidence="2 4">CBS 304.34</strain>
    </source>
</reference>
<proteinExistence type="predicted"/>
<reference evidence="4" key="2">
    <citation type="submission" date="2020-04" db="EMBL/GenBank/DDBJ databases">
        <authorList>
            <consortium name="NCBI Genome Project"/>
        </authorList>
    </citation>
    <scope>NUCLEOTIDE SEQUENCE</scope>
    <source>
        <strain evidence="4">CBS 304.34</strain>
    </source>
</reference>
<dbReference type="RefSeq" id="XP_033577591.1">
    <property type="nucleotide sequence ID" value="XM_033727943.1"/>
</dbReference>
<dbReference type="OrthoDB" id="5372385at2759"/>
<name>A0A6A6YRU4_9PEZI</name>
<dbReference type="GeneID" id="54468836"/>
<keyword evidence="1" id="KW-0472">Membrane</keyword>
<dbReference type="Proteomes" id="UP000504636">
    <property type="component" value="Unplaced"/>
</dbReference>
<organism evidence="2">
    <name type="scientific">Mytilinidion resinicola</name>
    <dbReference type="NCBI Taxonomy" id="574789"/>
    <lineage>
        <taxon>Eukaryota</taxon>
        <taxon>Fungi</taxon>
        <taxon>Dikarya</taxon>
        <taxon>Ascomycota</taxon>
        <taxon>Pezizomycotina</taxon>
        <taxon>Dothideomycetes</taxon>
        <taxon>Pleosporomycetidae</taxon>
        <taxon>Mytilinidiales</taxon>
        <taxon>Mytilinidiaceae</taxon>
        <taxon>Mytilinidion</taxon>
    </lineage>
</organism>
<keyword evidence="1" id="KW-0812">Transmembrane</keyword>
<reference evidence="4" key="3">
    <citation type="submission" date="2025-04" db="UniProtKB">
        <authorList>
            <consortium name="RefSeq"/>
        </authorList>
    </citation>
    <scope>IDENTIFICATION</scope>
    <source>
        <strain evidence="4">CBS 304.34</strain>
    </source>
</reference>
<evidence type="ECO:0000256" key="1">
    <source>
        <dbReference type="SAM" id="Phobius"/>
    </source>
</evidence>
<evidence type="ECO:0000313" key="3">
    <source>
        <dbReference type="Proteomes" id="UP000504636"/>
    </source>
</evidence>
<evidence type="ECO:0000313" key="2">
    <source>
        <dbReference type="EMBL" id="KAF2810627.1"/>
    </source>
</evidence>
<dbReference type="EMBL" id="MU003699">
    <property type="protein sequence ID" value="KAF2810627.1"/>
    <property type="molecule type" value="Genomic_DNA"/>
</dbReference>
<dbReference type="AlphaFoldDB" id="A0A6A6YRU4"/>
<keyword evidence="3" id="KW-1185">Reference proteome</keyword>
<accession>A0A6A6YRU4</accession>
<keyword evidence="1" id="KW-1133">Transmembrane helix</keyword>
<gene>
    <name evidence="2 4" type="ORF">BDZ99DRAFT_569976</name>
</gene>
<feature type="transmembrane region" description="Helical" evidence="1">
    <location>
        <begin position="217"/>
        <end position="238"/>
    </location>
</feature>
<sequence>MHRTNTTNVTIFNLPFPDAATFTFTSSSPLSPNAIRIAIPPSSGWRMRLHWHPSKNRAAACERVSCLSGFLHVYVAQGLSGSYDKLGSTGMSVKFAPRQRVAWNRLKKDAQVPLTVDLVADHALWRNICSAILDRDIFPQLRSTPLWLKALFAILAVVPSWRNGLLSLMLWIQLQTIFQAHDFHMYHGYIPVTWPWMCQPFGGRPPVWAKRLQLQSLYFIARAVMTTAYWAGTLFLGMKGEYVEYTPSRDQ</sequence>
<evidence type="ECO:0000313" key="4">
    <source>
        <dbReference type="RefSeq" id="XP_033577591.1"/>
    </source>
</evidence>